<evidence type="ECO:0000313" key="3">
    <source>
        <dbReference type="EMBL" id="CCG40538.1"/>
    </source>
</evidence>
<dbReference type="AlphaFoldDB" id="H8FQA0"/>
<keyword evidence="4" id="KW-1185">Reference proteome</keyword>
<reference evidence="3 4" key="1">
    <citation type="journal article" date="2012" name="J. Bacteriol.">
        <title>Draft Genome Sequence of the Purple Photosynthetic Bacterium Phaeospirillum molischianum DSM120, a Particularly Versatile Bacterium.</title>
        <authorList>
            <person name="Duquesne K."/>
            <person name="Prima V."/>
            <person name="Ji B."/>
            <person name="Rouy Z."/>
            <person name="Medigue C."/>
            <person name="Talla E."/>
            <person name="Sturgis J.N."/>
        </authorList>
    </citation>
    <scope>NUCLEOTIDE SEQUENCE [LARGE SCALE GENOMIC DNA]</scope>
    <source>
        <strain evidence="4">DSM120</strain>
    </source>
</reference>
<proteinExistence type="predicted"/>
<feature type="transmembrane region" description="Helical" evidence="1">
    <location>
        <begin position="32"/>
        <end position="53"/>
    </location>
</feature>
<keyword evidence="1" id="KW-1133">Transmembrane helix</keyword>
<name>H8FQA0_MAGML</name>
<dbReference type="PANTHER" id="PTHR35339">
    <property type="entry name" value="LINALOOL DEHYDRATASE_ISOMERASE DOMAIN-CONTAINING PROTEIN"/>
    <property type="match status" value="1"/>
</dbReference>
<dbReference type="Pfam" id="PF10022">
    <property type="entry name" value="DUF2264"/>
    <property type="match status" value="1"/>
</dbReference>
<gene>
    <name evidence="3" type="ORF">PHAMO_210049</name>
</gene>
<dbReference type="OrthoDB" id="9813465at2"/>
<evidence type="ECO:0000259" key="2">
    <source>
        <dbReference type="Pfam" id="PF10022"/>
    </source>
</evidence>
<dbReference type="STRING" id="1150626.PHAMO_210049"/>
<dbReference type="eggNOG" id="COG4289">
    <property type="taxonomic scope" value="Bacteria"/>
</dbReference>
<dbReference type="InterPro" id="IPR049349">
    <property type="entry name" value="DUF2264_N"/>
</dbReference>
<evidence type="ECO:0000256" key="1">
    <source>
        <dbReference type="SAM" id="Phobius"/>
    </source>
</evidence>
<keyword evidence="1" id="KW-0812">Transmembrane</keyword>
<protein>
    <recommendedName>
        <fullName evidence="2">DUF2264 domain-containing protein</fullName>
    </recommendedName>
</protein>
<dbReference type="PANTHER" id="PTHR35339:SF4">
    <property type="entry name" value="LINALOOL DEHYDRATASE_ISOMERASE DOMAIN-CONTAINING PROTEIN"/>
    <property type="match status" value="1"/>
</dbReference>
<keyword evidence="1" id="KW-0472">Membrane</keyword>
<sequence>MSFYFRFPVEPLYSLRSMGAGMKTEWIRKGKIVAWGVIGILMATAATGLLLSARWGTNNYWLLEARFSNNDNDSILRQHFLAEDSSDAARYQDLFLYFVSGFIAGLDDTGARVRHPGAPSIAGREMDSVEGFTRTAPMLAAWIASGRPAEVRIADGRSINLLDTLRRGLLAGTDPSNPGYWGAIGNADQRTCEAADVARTLWLLRDRLWPTLNDNERNQIAGWLNQTNGKTVADNNWHLFPVIVSLVLKDLGQPYDAEGSLWHWHQFLRFHRGGGWYVDGERGHIDYYAAWGIFYDLDWIDRIDPAFAADAARFFAPFIADWSYVIGPNGIPIMGRSQCYRLAAPVPLIAAARHALIPAGQSRRALDATWRYFVANGALERGSVTQGYCHEDLRLLDNYSGSSSCLWSLRSLIVAFLYPPDSPFWTEPAQPLPIEQSDYTHTIPPAGWVLHGEHANGRIVLEQIGRPDIAHPLIDQSLHQRLSEWIWDYPRRPDNDAFKYENLFYSSTVPLCTPPS</sequence>
<evidence type="ECO:0000313" key="4">
    <source>
        <dbReference type="Proteomes" id="UP000004169"/>
    </source>
</evidence>
<accession>H8FQA0</accession>
<dbReference type="EMBL" id="CAHP01000014">
    <property type="protein sequence ID" value="CCG40538.1"/>
    <property type="molecule type" value="Genomic_DNA"/>
</dbReference>
<dbReference type="Proteomes" id="UP000004169">
    <property type="component" value="Unassembled WGS sequence"/>
</dbReference>
<dbReference type="InterPro" id="IPR016624">
    <property type="entry name" value="UCP014753"/>
</dbReference>
<comment type="caution">
    <text evidence="3">The sequence shown here is derived from an EMBL/GenBank/DDBJ whole genome shotgun (WGS) entry which is preliminary data.</text>
</comment>
<feature type="domain" description="DUF2264" evidence="2">
    <location>
        <begin position="106"/>
        <end position="431"/>
    </location>
</feature>
<organism evidence="3 4">
    <name type="scientific">Magnetospirillum molischianum DSM 120</name>
    <dbReference type="NCBI Taxonomy" id="1150626"/>
    <lineage>
        <taxon>Bacteria</taxon>
        <taxon>Pseudomonadati</taxon>
        <taxon>Pseudomonadota</taxon>
        <taxon>Alphaproteobacteria</taxon>
        <taxon>Rhodospirillales</taxon>
        <taxon>Rhodospirillaceae</taxon>
        <taxon>Magnetospirillum</taxon>
    </lineage>
</organism>